<protein>
    <submittedName>
        <fullName evidence="6">Serine protease, S1-C subfamily, contains C-terminal PDZ domain</fullName>
    </submittedName>
</protein>
<keyword evidence="4" id="KW-0472">Membrane</keyword>
<evidence type="ECO:0000256" key="4">
    <source>
        <dbReference type="SAM" id="Phobius"/>
    </source>
</evidence>
<accession>A0A1M5DDD7</accession>
<evidence type="ECO:0000259" key="5">
    <source>
        <dbReference type="PROSITE" id="PS50106"/>
    </source>
</evidence>
<sequence>MNVTDTDPYRPAAVGRHPVVGLLAVSAALLAAAATVGVLGVADGVGPGVVDGVGSVTGSLPGNVAVPRPGAASARQQVGIVTIVSTLKYQNARSAGTGMILSADGEVLTNNHVVRGATAVLVTDETTGRSYRATVVGTAPGADVAVLRLRGAHGLRRATLADDARGVRVGDTVTGVGNAGGTGRLTAAEGRVAALDRSITAADENGQDTERLTGLIEVNARIVSGDSGGPLYDEAGRIVGMDTAASASRDASPTAYAIPIEDARGVVRRIESGVETASIHLGYPGFLGVSTKNANGRGAAVAGLLEGGPAAAAGITTGSIVTAVDGTRVTSADTLRALLTRRDPGTSVRVSWNDVRGRARSAVVTLTTGPAD</sequence>
<dbReference type="GO" id="GO:0006508">
    <property type="term" value="P:proteolysis"/>
    <property type="evidence" value="ECO:0007669"/>
    <property type="project" value="UniProtKB-KW"/>
</dbReference>
<dbReference type="Proteomes" id="UP000186132">
    <property type="component" value="Unassembled WGS sequence"/>
</dbReference>
<keyword evidence="4" id="KW-1133">Transmembrane helix</keyword>
<dbReference type="EMBL" id="FQVU01000001">
    <property type="protein sequence ID" value="SHF64925.1"/>
    <property type="molecule type" value="Genomic_DNA"/>
</dbReference>
<dbReference type="Pfam" id="PF13180">
    <property type="entry name" value="PDZ_2"/>
    <property type="match status" value="1"/>
</dbReference>
<dbReference type="SMART" id="SM00228">
    <property type="entry name" value="PDZ"/>
    <property type="match status" value="1"/>
</dbReference>
<evidence type="ECO:0000256" key="2">
    <source>
        <dbReference type="ARBA" id="ARBA00022670"/>
    </source>
</evidence>
<dbReference type="PRINTS" id="PR00834">
    <property type="entry name" value="PROTEASES2C"/>
</dbReference>
<dbReference type="Gene3D" id="2.30.42.10">
    <property type="match status" value="1"/>
</dbReference>
<evidence type="ECO:0000256" key="1">
    <source>
        <dbReference type="ARBA" id="ARBA00010541"/>
    </source>
</evidence>
<feature type="transmembrane region" description="Helical" evidence="4">
    <location>
        <begin position="20"/>
        <end position="42"/>
    </location>
</feature>
<dbReference type="PANTHER" id="PTHR43343:SF3">
    <property type="entry name" value="PROTEASE DO-LIKE 8, CHLOROPLASTIC"/>
    <property type="match status" value="1"/>
</dbReference>
<dbReference type="InterPro" id="IPR009003">
    <property type="entry name" value="Peptidase_S1_PA"/>
</dbReference>
<keyword evidence="4" id="KW-0812">Transmembrane</keyword>
<dbReference type="Gene3D" id="2.40.10.10">
    <property type="entry name" value="Trypsin-like serine proteases"/>
    <property type="match status" value="2"/>
</dbReference>
<dbReference type="SUPFAM" id="SSF50156">
    <property type="entry name" value="PDZ domain-like"/>
    <property type="match status" value="1"/>
</dbReference>
<organism evidence="6 7">
    <name type="scientific">Jatrophihabitans endophyticus</name>
    <dbReference type="NCBI Taxonomy" id="1206085"/>
    <lineage>
        <taxon>Bacteria</taxon>
        <taxon>Bacillati</taxon>
        <taxon>Actinomycetota</taxon>
        <taxon>Actinomycetes</taxon>
        <taxon>Jatrophihabitantales</taxon>
        <taxon>Jatrophihabitantaceae</taxon>
        <taxon>Jatrophihabitans</taxon>
    </lineage>
</organism>
<dbReference type="PANTHER" id="PTHR43343">
    <property type="entry name" value="PEPTIDASE S12"/>
    <property type="match status" value="1"/>
</dbReference>
<dbReference type="RefSeq" id="WP_084180629.1">
    <property type="nucleotide sequence ID" value="NZ_FQVU01000001.1"/>
</dbReference>
<dbReference type="PROSITE" id="PS50106">
    <property type="entry name" value="PDZ"/>
    <property type="match status" value="1"/>
</dbReference>
<dbReference type="InterPro" id="IPR043504">
    <property type="entry name" value="Peptidase_S1_PA_chymotrypsin"/>
</dbReference>
<dbReference type="InterPro" id="IPR051201">
    <property type="entry name" value="Chloro_Bact_Ser_Proteases"/>
</dbReference>
<dbReference type="InterPro" id="IPR036034">
    <property type="entry name" value="PDZ_sf"/>
</dbReference>
<dbReference type="OrthoDB" id="73775at2"/>
<dbReference type="SUPFAM" id="SSF50494">
    <property type="entry name" value="Trypsin-like serine proteases"/>
    <property type="match status" value="1"/>
</dbReference>
<gene>
    <name evidence="6" type="ORF">SAMN05443575_0540</name>
</gene>
<dbReference type="GO" id="GO:0004252">
    <property type="term" value="F:serine-type endopeptidase activity"/>
    <property type="evidence" value="ECO:0007669"/>
    <property type="project" value="InterPro"/>
</dbReference>
<comment type="similarity">
    <text evidence="1">Belongs to the peptidase S1C family.</text>
</comment>
<keyword evidence="2 6" id="KW-0645">Protease</keyword>
<keyword evidence="7" id="KW-1185">Reference proteome</keyword>
<evidence type="ECO:0000313" key="6">
    <source>
        <dbReference type="EMBL" id="SHF64925.1"/>
    </source>
</evidence>
<name>A0A1M5DDD7_9ACTN</name>
<proteinExistence type="inferred from homology"/>
<dbReference type="InterPro" id="IPR001478">
    <property type="entry name" value="PDZ"/>
</dbReference>
<evidence type="ECO:0000256" key="3">
    <source>
        <dbReference type="ARBA" id="ARBA00022801"/>
    </source>
</evidence>
<keyword evidence="3" id="KW-0378">Hydrolase</keyword>
<feature type="domain" description="PDZ" evidence="5">
    <location>
        <begin position="276"/>
        <end position="350"/>
    </location>
</feature>
<reference evidence="6 7" key="1">
    <citation type="submission" date="2016-11" db="EMBL/GenBank/DDBJ databases">
        <authorList>
            <person name="Jaros S."/>
            <person name="Januszkiewicz K."/>
            <person name="Wedrychowicz H."/>
        </authorList>
    </citation>
    <scope>NUCLEOTIDE SEQUENCE [LARGE SCALE GENOMIC DNA]</scope>
    <source>
        <strain evidence="6 7">DSM 45627</strain>
    </source>
</reference>
<dbReference type="STRING" id="1206085.SAMN05443575_0540"/>
<dbReference type="AlphaFoldDB" id="A0A1M5DDD7"/>
<dbReference type="InterPro" id="IPR001940">
    <property type="entry name" value="Peptidase_S1C"/>
</dbReference>
<dbReference type="Pfam" id="PF13365">
    <property type="entry name" value="Trypsin_2"/>
    <property type="match status" value="1"/>
</dbReference>
<evidence type="ECO:0000313" key="7">
    <source>
        <dbReference type="Proteomes" id="UP000186132"/>
    </source>
</evidence>